<dbReference type="Pfam" id="PF01704">
    <property type="entry name" value="UDPGP"/>
    <property type="match status" value="1"/>
</dbReference>
<dbReference type="GO" id="GO:0003973">
    <property type="term" value="F:(S)-2-hydroxy-acid oxidase activity"/>
    <property type="evidence" value="ECO:0007669"/>
    <property type="project" value="UniProtKB-EC"/>
</dbReference>
<evidence type="ECO:0000256" key="7">
    <source>
        <dbReference type="ARBA" id="ARBA00022695"/>
    </source>
</evidence>
<evidence type="ECO:0000313" key="11">
    <source>
        <dbReference type="Proteomes" id="UP000596660"/>
    </source>
</evidence>
<comment type="cofactor">
    <cofactor evidence="1">
        <name>FMN</name>
        <dbReference type="ChEBI" id="CHEBI:58210"/>
    </cofactor>
</comment>
<dbReference type="InterPro" id="IPR002618">
    <property type="entry name" value="UDPGP_fam"/>
</dbReference>
<evidence type="ECO:0000256" key="2">
    <source>
        <dbReference type="ARBA" id="ARBA00004923"/>
    </source>
</evidence>
<dbReference type="AlphaFoldDB" id="A0A803MZ70"/>
<dbReference type="Gene3D" id="3.20.20.70">
    <property type="entry name" value="Aldolase class I"/>
    <property type="match status" value="1"/>
</dbReference>
<keyword evidence="7" id="KW-0548">Nucleotidyltransferase</keyword>
<sequence>MSLLSAISEELGEIDGQINDIFNLNNKNGSKVPLVLMNSFNTHDDTLKECSLNQVNEMMLHCDQALQHVHWNAIFEMLHMGIVDNNLRFRPRILIDVSHIDITTTVLGFKIPMTIMIAPSAMQKMAHPEGESATARQRGQHLLLAQLWHCLQWPHLALNLEFDFSSFICKAVLSPHFGGPQFLELRDNVDVPDLKPNQVLVRAIVIKFTCVVLVLIVEELMLVLE</sequence>
<dbReference type="SUPFAM" id="SSF51395">
    <property type="entry name" value="FMN-linked oxidoreductases"/>
    <property type="match status" value="1"/>
</dbReference>
<name>A0A803MZ70_CHEQI</name>
<dbReference type="PANTHER" id="PTHR10578">
    <property type="entry name" value="S -2-HYDROXY-ACID OXIDASE-RELATED"/>
    <property type="match status" value="1"/>
</dbReference>
<dbReference type="InterPro" id="IPR029044">
    <property type="entry name" value="Nucleotide-diphossugar_trans"/>
</dbReference>
<keyword evidence="11" id="KW-1185">Reference proteome</keyword>
<dbReference type="GO" id="GO:0009854">
    <property type="term" value="P:oxidative photosynthetic carbon pathway"/>
    <property type="evidence" value="ECO:0007669"/>
    <property type="project" value="UniProtKB-KW"/>
</dbReference>
<proteinExistence type="predicted"/>
<evidence type="ECO:0000256" key="5">
    <source>
        <dbReference type="ARBA" id="ARBA00022643"/>
    </source>
</evidence>
<keyword evidence="5" id="KW-0288">FMN</keyword>
<dbReference type="Gene3D" id="3.90.550.10">
    <property type="entry name" value="Spore Coat Polysaccharide Biosynthesis Protein SpsA, Chain A"/>
    <property type="match status" value="1"/>
</dbReference>
<evidence type="ECO:0000256" key="1">
    <source>
        <dbReference type="ARBA" id="ARBA00001917"/>
    </source>
</evidence>
<reference evidence="10" key="1">
    <citation type="journal article" date="2017" name="Nature">
        <title>The genome of Chenopodium quinoa.</title>
        <authorList>
            <person name="Jarvis D.E."/>
            <person name="Ho Y.S."/>
            <person name="Lightfoot D.J."/>
            <person name="Schmoeckel S.M."/>
            <person name="Li B."/>
            <person name="Borm T.J.A."/>
            <person name="Ohyanagi H."/>
            <person name="Mineta K."/>
            <person name="Michell C.T."/>
            <person name="Saber N."/>
            <person name="Kharbatia N.M."/>
            <person name="Rupper R.R."/>
            <person name="Sharp A.R."/>
            <person name="Dally N."/>
            <person name="Boughton B.A."/>
            <person name="Woo Y.H."/>
            <person name="Gao G."/>
            <person name="Schijlen E.G.W.M."/>
            <person name="Guo X."/>
            <person name="Momin A.A."/>
            <person name="Negrao S."/>
            <person name="Al-Babili S."/>
            <person name="Gehring C."/>
            <person name="Roessner U."/>
            <person name="Jung C."/>
            <person name="Murphy K."/>
            <person name="Arold S.T."/>
            <person name="Gojobori T."/>
            <person name="van der Linden C.G."/>
            <person name="van Loo E.N."/>
            <person name="Jellen E.N."/>
            <person name="Maughan P.J."/>
            <person name="Tester M."/>
        </authorList>
    </citation>
    <scope>NUCLEOTIDE SEQUENCE [LARGE SCALE GENOMIC DNA]</scope>
    <source>
        <strain evidence="10">cv. PI 614886</strain>
    </source>
</reference>
<keyword evidence="4" id="KW-0285">Flavoprotein</keyword>
<feature type="domain" description="FMN-dependent dehydrogenase" evidence="9">
    <location>
        <begin position="86"/>
        <end position="140"/>
    </location>
</feature>
<dbReference type="Proteomes" id="UP000596660">
    <property type="component" value="Unplaced"/>
</dbReference>
<dbReference type="Gramene" id="AUR62037647-RA">
    <property type="protein sequence ID" value="AUR62037647-RA:cds"/>
    <property type="gene ID" value="AUR62037647"/>
</dbReference>
<evidence type="ECO:0000256" key="4">
    <source>
        <dbReference type="ARBA" id="ARBA00022630"/>
    </source>
</evidence>
<reference evidence="10" key="2">
    <citation type="submission" date="2021-03" db="UniProtKB">
        <authorList>
            <consortium name="EnsemblPlants"/>
        </authorList>
    </citation>
    <scope>IDENTIFICATION</scope>
</reference>
<protein>
    <recommendedName>
        <fullName evidence="9">FMN-dependent dehydrogenase domain-containing protein</fullName>
    </recommendedName>
</protein>
<evidence type="ECO:0000313" key="10">
    <source>
        <dbReference type="EnsemblPlants" id="AUR62037647-RA:cds"/>
    </source>
</evidence>
<dbReference type="InterPro" id="IPR013785">
    <property type="entry name" value="Aldolase_TIM"/>
</dbReference>
<keyword evidence="6" id="KW-0808">Transferase</keyword>
<evidence type="ECO:0000256" key="6">
    <source>
        <dbReference type="ARBA" id="ARBA00022679"/>
    </source>
</evidence>
<evidence type="ECO:0000256" key="8">
    <source>
        <dbReference type="ARBA" id="ARBA00036241"/>
    </source>
</evidence>
<keyword evidence="3" id="KW-0323">Glycolate pathway</keyword>
<evidence type="ECO:0000256" key="3">
    <source>
        <dbReference type="ARBA" id="ARBA00022594"/>
    </source>
</evidence>
<dbReference type="EnsemblPlants" id="AUR62037647-RA">
    <property type="protein sequence ID" value="AUR62037647-RA:cds"/>
    <property type="gene ID" value="AUR62037647"/>
</dbReference>
<accession>A0A803MZ70</accession>
<comment type="catalytic activity">
    <reaction evidence="8">
        <text>glycolate + O2 = glyoxylate + H2O2</text>
        <dbReference type="Rhea" id="RHEA:25311"/>
        <dbReference type="ChEBI" id="CHEBI:15379"/>
        <dbReference type="ChEBI" id="CHEBI:16240"/>
        <dbReference type="ChEBI" id="CHEBI:29805"/>
        <dbReference type="ChEBI" id="CHEBI:36655"/>
        <dbReference type="EC" id="1.1.3.15"/>
    </reaction>
    <physiologicalReaction direction="left-to-right" evidence="8">
        <dbReference type="Rhea" id="RHEA:25312"/>
    </physiologicalReaction>
</comment>
<dbReference type="GO" id="GO:0070569">
    <property type="term" value="F:uridylyltransferase activity"/>
    <property type="evidence" value="ECO:0007669"/>
    <property type="project" value="InterPro"/>
</dbReference>
<dbReference type="Pfam" id="PF01070">
    <property type="entry name" value="FMN_dh"/>
    <property type="match status" value="1"/>
</dbReference>
<evidence type="ECO:0000259" key="9">
    <source>
        <dbReference type="Pfam" id="PF01070"/>
    </source>
</evidence>
<comment type="pathway">
    <text evidence="2">Photosynthesis; photorespiration; glycine from 2-phosphoglycolate: step 2/3.</text>
</comment>
<dbReference type="InterPro" id="IPR000262">
    <property type="entry name" value="FMN-dep_DH"/>
</dbReference>
<organism evidence="10 11">
    <name type="scientific">Chenopodium quinoa</name>
    <name type="common">Quinoa</name>
    <dbReference type="NCBI Taxonomy" id="63459"/>
    <lineage>
        <taxon>Eukaryota</taxon>
        <taxon>Viridiplantae</taxon>
        <taxon>Streptophyta</taxon>
        <taxon>Embryophyta</taxon>
        <taxon>Tracheophyta</taxon>
        <taxon>Spermatophyta</taxon>
        <taxon>Magnoliopsida</taxon>
        <taxon>eudicotyledons</taxon>
        <taxon>Gunneridae</taxon>
        <taxon>Pentapetalae</taxon>
        <taxon>Caryophyllales</taxon>
        <taxon>Chenopodiaceae</taxon>
        <taxon>Chenopodioideae</taxon>
        <taxon>Atripliceae</taxon>
        <taxon>Chenopodium</taxon>
    </lineage>
</organism>
<dbReference type="PANTHER" id="PTHR10578:SF107">
    <property type="entry name" value="2-HYDROXYACID OXIDASE 1"/>
    <property type="match status" value="1"/>
</dbReference>